<evidence type="ECO:0000313" key="2">
    <source>
        <dbReference type="Proteomes" id="UP000572680"/>
    </source>
</evidence>
<accession>A0A7W3LJT1</accession>
<dbReference type="Proteomes" id="UP000572680">
    <property type="component" value="Unassembled WGS sequence"/>
</dbReference>
<proteinExistence type="predicted"/>
<reference evidence="1 2" key="1">
    <citation type="submission" date="2020-08" db="EMBL/GenBank/DDBJ databases">
        <title>Genomic Encyclopedia of Type Strains, Phase IV (KMG-IV): sequencing the most valuable type-strain genomes for metagenomic binning, comparative biology and taxonomic classification.</title>
        <authorList>
            <person name="Goeker M."/>
        </authorList>
    </citation>
    <scope>NUCLEOTIDE SEQUENCE [LARGE SCALE GENOMIC DNA]</scope>
    <source>
        <strain evidence="1 2">DSM 44197</strain>
    </source>
</reference>
<evidence type="ECO:0000313" key="1">
    <source>
        <dbReference type="EMBL" id="MBA8949415.1"/>
    </source>
</evidence>
<sequence>MTSRRAPQGIFAADVRVFRLYPDGTVLDVLVKPAPGPAEAALIATWLVPDPLPAGVHATRYTRDGRHIGFSTRDRIHGTDVEVTGTYRGDALLLDLRSPGRTLRQVRFRRLWPAAR</sequence>
<dbReference type="EMBL" id="JACJIA010000001">
    <property type="protein sequence ID" value="MBA8949415.1"/>
    <property type="molecule type" value="Genomic_DNA"/>
</dbReference>
<dbReference type="AlphaFoldDB" id="A0A7W3LJT1"/>
<gene>
    <name evidence="1" type="ORF">HNR61_001013</name>
</gene>
<protein>
    <submittedName>
        <fullName evidence="1">Uncharacterized protein</fullName>
    </submittedName>
</protein>
<organism evidence="1 2">
    <name type="scientific">Actinomadura namibiensis</name>
    <dbReference type="NCBI Taxonomy" id="182080"/>
    <lineage>
        <taxon>Bacteria</taxon>
        <taxon>Bacillati</taxon>
        <taxon>Actinomycetota</taxon>
        <taxon>Actinomycetes</taxon>
        <taxon>Streptosporangiales</taxon>
        <taxon>Thermomonosporaceae</taxon>
        <taxon>Actinomadura</taxon>
    </lineage>
</organism>
<keyword evidence="2" id="KW-1185">Reference proteome</keyword>
<name>A0A7W3LJT1_ACTNM</name>
<comment type="caution">
    <text evidence="1">The sequence shown here is derived from an EMBL/GenBank/DDBJ whole genome shotgun (WGS) entry which is preliminary data.</text>
</comment>
<dbReference type="RefSeq" id="WP_182841848.1">
    <property type="nucleotide sequence ID" value="NZ_BAAALP010000090.1"/>
</dbReference>